<dbReference type="AlphaFoldDB" id="A0A4Q9PUU4"/>
<proteinExistence type="predicted"/>
<dbReference type="Proteomes" id="UP000292082">
    <property type="component" value="Unassembled WGS sequence"/>
</dbReference>
<sequence length="355" mass="39219">MSHRATANPVKLECNSLYISTLPLPSDVFHWALVHVDLEGVTTRHHWAATTIDPTGPEAYVEQALPNGPMSKIDNDQILAYFKISDYYHPVDVAILRDVCSSTFPASYCTAQDNRRANITCRTWITNILGQLISMNALEILKSLSRNIAPHVPIPTPPTSYSKGHMMYKYTQCDPVNPVAIRVGVVRESSEKATYVGKPTWRAHGIWLQPSVDQCCFLICPVLKSLCLSPHSKLASSVSLWGGTRLGNRLVEAKYRPATLNRRRRHASRSGVRIWFKGSTSASFSTMMPRMSLSDRLWISAGRKDGFTLYAVLPLSISQPVGTSSSFGLGLNTGESGFAMDVDDEVQISSLDDGM</sequence>
<dbReference type="EMBL" id="ML145126">
    <property type="protein sequence ID" value="TBU58337.1"/>
    <property type="molecule type" value="Genomic_DNA"/>
</dbReference>
<gene>
    <name evidence="1" type="ORF">BD310DRAFT_879309</name>
</gene>
<evidence type="ECO:0000313" key="2">
    <source>
        <dbReference type="Proteomes" id="UP000292082"/>
    </source>
</evidence>
<evidence type="ECO:0000313" key="1">
    <source>
        <dbReference type="EMBL" id="TBU58337.1"/>
    </source>
</evidence>
<protein>
    <submittedName>
        <fullName evidence="1">Uncharacterized protein</fullName>
    </submittedName>
</protein>
<reference evidence="1 2" key="1">
    <citation type="submission" date="2019-01" db="EMBL/GenBank/DDBJ databases">
        <title>Draft genome sequences of three monokaryotic isolates of the white-rot basidiomycete fungus Dichomitus squalens.</title>
        <authorList>
            <consortium name="DOE Joint Genome Institute"/>
            <person name="Lopez S.C."/>
            <person name="Andreopoulos B."/>
            <person name="Pangilinan J."/>
            <person name="Lipzen A."/>
            <person name="Riley R."/>
            <person name="Ahrendt S."/>
            <person name="Ng V."/>
            <person name="Barry K."/>
            <person name="Daum C."/>
            <person name="Grigoriev I.V."/>
            <person name="Hilden K.S."/>
            <person name="Makela M.R."/>
            <person name="de Vries R.P."/>
        </authorList>
    </citation>
    <scope>NUCLEOTIDE SEQUENCE [LARGE SCALE GENOMIC DNA]</scope>
    <source>
        <strain evidence="1 2">CBS 464.89</strain>
    </source>
</reference>
<organism evidence="1 2">
    <name type="scientific">Dichomitus squalens</name>
    <dbReference type="NCBI Taxonomy" id="114155"/>
    <lineage>
        <taxon>Eukaryota</taxon>
        <taxon>Fungi</taxon>
        <taxon>Dikarya</taxon>
        <taxon>Basidiomycota</taxon>
        <taxon>Agaricomycotina</taxon>
        <taxon>Agaricomycetes</taxon>
        <taxon>Polyporales</taxon>
        <taxon>Polyporaceae</taxon>
        <taxon>Dichomitus</taxon>
    </lineage>
</organism>
<keyword evidence="2" id="KW-1185">Reference proteome</keyword>
<accession>A0A4Q9PUU4</accession>
<name>A0A4Q9PUU4_9APHY</name>